<evidence type="ECO:0008006" key="3">
    <source>
        <dbReference type="Google" id="ProtNLM"/>
    </source>
</evidence>
<dbReference type="Proteomes" id="UP000051063">
    <property type="component" value="Unassembled WGS sequence"/>
</dbReference>
<reference evidence="1 2" key="1">
    <citation type="submission" date="2015-09" db="EMBL/GenBank/DDBJ databases">
        <title>Genome sequencing project for genomic taxonomy and phylogenomics of Bacillus-like bacteria.</title>
        <authorList>
            <person name="Liu B."/>
            <person name="Wang J."/>
            <person name="Zhu Y."/>
            <person name="Liu G."/>
            <person name="Chen Q."/>
            <person name="Chen Z."/>
            <person name="Lan J."/>
            <person name="Che J."/>
            <person name="Ge C."/>
            <person name="Shi H."/>
            <person name="Pan Z."/>
            <person name="Liu X."/>
        </authorList>
    </citation>
    <scope>NUCLEOTIDE SEQUENCE [LARGE SCALE GENOMIC DNA]</scope>
    <source>
        <strain evidence="1 2">DSM 8552</strain>
    </source>
</reference>
<keyword evidence="2" id="KW-1185">Reference proteome</keyword>
<dbReference type="EMBL" id="LJJB01000013">
    <property type="protein sequence ID" value="KQL45276.1"/>
    <property type="molecule type" value="Genomic_DNA"/>
</dbReference>
<dbReference type="RefSeq" id="WP_055747864.1">
    <property type="nucleotide sequence ID" value="NZ_LJJB01000013.1"/>
</dbReference>
<evidence type="ECO:0000313" key="2">
    <source>
        <dbReference type="Proteomes" id="UP000051063"/>
    </source>
</evidence>
<dbReference type="Pfam" id="PF08863">
    <property type="entry name" value="YolD"/>
    <property type="match status" value="1"/>
</dbReference>
<organism evidence="1 2">
    <name type="scientific">Brevibacillus choshinensis</name>
    <dbReference type="NCBI Taxonomy" id="54911"/>
    <lineage>
        <taxon>Bacteria</taxon>
        <taxon>Bacillati</taxon>
        <taxon>Bacillota</taxon>
        <taxon>Bacilli</taxon>
        <taxon>Bacillales</taxon>
        <taxon>Paenibacillaceae</taxon>
        <taxon>Brevibacillus</taxon>
    </lineage>
</organism>
<name>A0ABR5N469_BRECH</name>
<sequence length="104" mass="12351">MASKIANVFAASRFVLPEQRELYLQIKEDEKLIQQPVPEQDEMESMQYLIRDSAREDYAITVTWWQSVKGELGKSCSMWGTVKWIDQNGRRIKLVNDEEWQWIL</sequence>
<protein>
    <recommendedName>
        <fullName evidence="3">YolD-like family protein</fullName>
    </recommendedName>
</protein>
<gene>
    <name evidence="1" type="ORF">AN963_24740</name>
</gene>
<evidence type="ECO:0000313" key="1">
    <source>
        <dbReference type="EMBL" id="KQL45276.1"/>
    </source>
</evidence>
<proteinExistence type="predicted"/>
<dbReference type="InterPro" id="IPR014962">
    <property type="entry name" value="YolD"/>
</dbReference>
<accession>A0ABR5N469</accession>
<comment type="caution">
    <text evidence="1">The sequence shown here is derived from an EMBL/GenBank/DDBJ whole genome shotgun (WGS) entry which is preliminary data.</text>
</comment>